<dbReference type="InterPro" id="IPR026184">
    <property type="entry name" value="PLET1"/>
</dbReference>
<proteinExistence type="predicted"/>
<comment type="caution">
    <text evidence="11">The sequence shown here is derived from an EMBL/GenBank/DDBJ whole genome shotgun (WGS) entry which is preliminary data.</text>
</comment>
<protein>
    <recommendedName>
        <fullName evidence="2">Placenta-expressed transcript 1 protein</fullName>
    </recommendedName>
</protein>
<dbReference type="PANTHER" id="PTHR22527:SF2">
    <property type="entry name" value="PLACENTA-EXPRESSED TRANSCRIPT 1 PROTEIN"/>
    <property type="match status" value="1"/>
</dbReference>
<evidence type="ECO:0000256" key="7">
    <source>
        <dbReference type="ARBA" id="ARBA00023180"/>
    </source>
</evidence>
<dbReference type="GO" id="GO:0030154">
    <property type="term" value="P:cell differentiation"/>
    <property type="evidence" value="ECO:0007669"/>
    <property type="project" value="UniProtKB-KW"/>
</dbReference>
<evidence type="ECO:0000256" key="8">
    <source>
        <dbReference type="ARBA" id="ARBA00024756"/>
    </source>
</evidence>
<dbReference type="GO" id="GO:0030335">
    <property type="term" value="P:positive regulation of cell migration"/>
    <property type="evidence" value="ECO:0007669"/>
    <property type="project" value="TreeGrafter"/>
</dbReference>
<sequence length="190" mass="19777">MAALISTLQLLFLGALISPVYLQDACQSIQNATAPGSYNLSVNPADYMANTNYSVTISGLDGISLLLQALNSQNSSVGQWEAPVVNCSKGLSAGQQNIANKTTATVQWTSPANGSAPVEIRVFVTLSNNSTLLQKTTLKTASLGLTAQTPTTNSKTTPSSTTNSVSTVQASSFLAAVHLLSVFVTCKLFS</sequence>
<dbReference type="Gene3D" id="2.60.40.4060">
    <property type="entry name" value="Reeler domain"/>
    <property type="match status" value="1"/>
</dbReference>
<dbReference type="GO" id="GO:0001953">
    <property type="term" value="P:negative regulation of cell-matrix adhesion"/>
    <property type="evidence" value="ECO:0007669"/>
    <property type="project" value="TreeGrafter"/>
</dbReference>
<keyword evidence="3" id="KW-1003">Cell membrane</keyword>
<evidence type="ECO:0000256" key="4">
    <source>
        <dbReference type="ARBA" id="ARBA00022729"/>
    </source>
</evidence>
<accession>A0A9D4B057</accession>
<evidence type="ECO:0000256" key="2">
    <source>
        <dbReference type="ARBA" id="ARBA00014036"/>
    </source>
</evidence>
<dbReference type="Proteomes" id="UP000827986">
    <property type="component" value="Unassembled WGS sequence"/>
</dbReference>
<dbReference type="EMBL" id="JAHDVG010000477">
    <property type="protein sequence ID" value="KAH1175321.1"/>
    <property type="molecule type" value="Genomic_DNA"/>
</dbReference>
<dbReference type="GO" id="GO:0016324">
    <property type="term" value="C:apical plasma membrane"/>
    <property type="evidence" value="ECO:0007669"/>
    <property type="project" value="UniProtKB-SubCell"/>
</dbReference>
<feature type="domain" description="Reelin" evidence="10">
    <location>
        <begin position="33"/>
        <end position="125"/>
    </location>
</feature>
<organism evidence="11 12">
    <name type="scientific">Mauremys mutica</name>
    <name type="common">yellowpond turtle</name>
    <dbReference type="NCBI Taxonomy" id="74926"/>
    <lineage>
        <taxon>Eukaryota</taxon>
        <taxon>Metazoa</taxon>
        <taxon>Chordata</taxon>
        <taxon>Craniata</taxon>
        <taxon>Vertebrata</taxon>
        <taxon>Euteleostomi</taxon>
        <taxon>Archelosauria</taxon>
        <taxon>Testudinata</taxon>
        <taxon>Testudines</taxon>
        <taxon>Cryptodira</taxon>
        <taxon>Durocryptodira</taxon>
        <taxon>Testudinoidea</taxon>
        <taxon>Geoemydidae</taxon>
        <taxon>Geoemydinae</taxon>
        <taxon>Mauremys</taxon>
    </lineage>
</organism>
<dbReference type="Pfam" id="PF02014">
    <property type="entry name" value="Reeler"/>
    <property type="match status" value="1"/>
</dbReference>
<evidence type="ECO:0000256" key="5">
    <source>
        <dbReference type="ARBA" id="ARBA00022782"/>
    </source>
</evidence>
<evidence type="ECO:0000256" key="1">
    <source>
        <dbReference type="ARBA" id="ARBA00004221"/>
    </source>
</evidence>
<dbReference type="InterPro" id="IPR042307">
    <property type="entry name" value="Reeler_sf"/>
</dbReference>
<comment type="subcellular location">
    <subcellularLocation>
        <location evidence="1">Apical cell membrane</location>
    </subcellularLocation>
</comment>
<feature type="signal peptide" evidence="9">
    <location>
        <begin position="1"/>
        <end position="22"/>
    </location>
</feature>
<comment type="function">
    <text evidence="8">Modulates leading keratinocyte migration and cellular adhesion to matrix proteins during a wound-healing response and promotes wound repair. May play a role during trichilemmal differentiation of the hair follicle.</text>
</comment>
<dbReference type="GO" id="GO:0009897">
    <property type="term" value="C:external side of plasma membrane"/>
    <property type="evidence" value="ECO:0007669"/>
    <property type="project" value="TreeGrafter"/>
</dbReference>
<evidence type="ECO:0000256" key="3">
    <source>
        <dbReference type="ARBA" id="ARBA00022475"/>
    </source>
</evidence>
<keyword evidence="4 9" id="KW-0732">Signal</keyword>
<evidence type="ECO:0000256" key="6">
    <source>
        <dbReference type="ARBA" id="ARBA00023136"/>
    </source>
</evidence>
<keyword evidence="7" id="KW-0325">Glycoprotein</keyword>
<dbReference type="AlphaFoldDB" id="A0A9D4B057"/>
<evidence type="ECO:0000256" key="9">
    <source>
        <dbReference type="SAM" id="SignalP"/>
    </source>
</evidence>
<dbReference type="InterPro" id="IPR002861">
    <property type="entry name" value="Reeler_dom"/>
</dbReference>
<evidence type="ECO:0000259" key="10">
    <source>
        <dbReference type="Pfam" id="PF02014"/>
    </source>
</evidence>
<evidence type="ECO:0000313" key="11">
    <source>
        <dbReference type="EMBL" id="KAH1175321.1"/>
    </source>
</evidence>
<gene>
    <name evidence="11" type="ORF">KIL84_008195</name>
</gene>
<keyword evidence="5" id="KW-0221">Differentiation</keyword>
<feature type="chain" id="PRO_5038767519" description="Placenta-expressed transcript 1 protein" evidence="9">
    <location>
        <begin position="23"/>
        <end position="190"/>
    </location>
</feature>
<name>A0A9D4B057_9SAUR</name>
<evidence type="ECO:0000313" key="12">
    <source>
        <dbReference type="Proteomes" id="UP000827986"/>
    </source>
</evidence>
<dbReference type="CDD" id="cd08544">
    <property type="entry name" value="Reeler"/>
    <property type="match status" value="1"/>
</dbReference>
<keyword evidence="12" id="KW-1185">Reference proteome</keyword>
<reference evidence="11" key="1">
    <citation type="submission" date="2021-09" db="EMBL/GenBank/DDBJ databases">
        <title>The genome of Mauremys mutica provides insights into the evolution of semi-aquatic lifestyle.</title>
        <authorList>
            <person name="Gong S."/>
            <person name="Gao Y."/>
        </authorList>
    </citation>
    <scope>NUCLEOTIDE SEQUENCE</scope>
    <source>
        <strain evidence="11">MM-2020</strain>
        <tissue evidence="11">Muscle</tissue>
    </source>
</reference>
<dbReference type="PANTHER" id="PTHR22527">
    <property type="entry name" value="PLACENTA-EXPRESSED TRANSCRIPT 1 PROTEIN"/>
    <property type="match status" value="1"/>
</dbReference>
<dbReference type="GO" id="GO:0035313">
    <property type="term" value="P:wound healing, spreading of epidermal cells"/>
    <property type="evidence" value="ECO:0007669"/>
    <property type="project" value="TreeGrafter"/>
</dbReference>
<keyword evidence="6" id="KW-0472">Membrane</keyword>